<dbReference type="RefSeq" id="WP_149620819.1">
    <property type="nucleotide sequence ID" value="NZ_JBITUG010000001.1"/>
</dbReference>
<accession>A0A5B0E5N2</accession>
<evidence type="ECO:0000256" key="1">
    <source>
        <dbReference type="SAM" id="Phobius"/>
    </source>
</evidence>
<keyword evidence="1" id="KW-0472">Membrane</keyword>
<organism evidence="2 3">
    <name type="scientific">Paeniglutamicibacter gangotriensis</name>
    <dbReference type="NCBI Taxonomy" id="254787"/>
    <lineage>
        <taxon>Bacteria</taxon>
        <taxon>Bacillati</taxon>
        <taxon>Actinomycetota</taxon>
        <taxon>Actinomycetes</taxon>
        <taxon>Micrococcales</taxon>
        <taxon>Micrococcaceae</taxon>
        <taxon>Paeniglutamicibacter</taxon>
    </lineage>
</organism>
<evidence type="ECO:0000313" key="2">
    <source>
        <dbReference type="EMBL" id="KAA0973405.1"/>
    </source>
</evidence>
<protein>
    <submittedName>
        <fullName evidence="2">Uncharacterized protein</fullName>
    </submittedName>
</protein>
<feature type="transmembrane region" description="Helical" evidence="1">
    <location>
        <begin position="67"/>
        <end position="87"/>
    </location>
</feature>
<name>A0A5B0E5N2_9MICC</name>
<evidence type="ECO:0000313" key="3">
    <source>
        <dbReference type="Proteomes" id="UP000323856"/>
    </source>
</evidence>
<gene>
    <name evidence="2" type="ORF">FQ154_18295</name>
</gene>
<reference evidence="2 3" key="1">
    <citation type="submission" date="2019-07" db="EMBL/GenBank/DDBJ databases">
        <title>Analysis of the biochemical properties, biological activity and biotechnological potential of siderophores and biosurfactants produced by Antarctic psychrotolerant bacteria.</title>
        <authorList>
            <person name="Styczynski M."/>
            <person name="Krucon T."/>
            <person name="Decewicz P."/>
            <person name="Dziewit L."/>
        </authorList>
    </citation>
    <scope>NUCLEOTIDE SEQUENCE [LARGE SCALE GENOMIC DNA]</scope>
    <source>
        <strain evidence="2 3">ANT_H27</strain>
    </source>
</reference>
<keyword evidence="1" id="KW-1133">Transmembrane helix</keyword>
<comment type="caution">
    <text evidence="2">The sequence shown here is derived from an EMBL/GenBank/DDBJ whole genome shotgun (WGS) entry which is preliminary data.</text>
</comment>
<feature type="transmembrane region" description="Helical" evidence="1">
    <location>
        <begin position="93"/>
        <end position="114"/>
    </location>
</feature>
<dbReference type="Proteomes" id="UP000323856">
    <property type="component" value="Unassembled WGS sequence"/>
</dbReference>
<proteinExistence type="predicted"/>
<keyword evidence="1" id="KW-0812">Transmembrane</keyword>
<dbReference type="EMBL" id="VOBL01000027">
    <property type="protein sequence ID" value="KAA0973405.1"/>
    <property type="molecule type" value="Genomic_DNA"/>
</dbReference>
<dbReference type="AlphaFoldDB" id="A0A5B0E5N2"/>
<sequence>MRDTLKAKILQYQRAHTDSSLVSATHEQLTRDVKALYGQNVAKYFGQTGALPLRVHKVLAFLYNSPFLMLIYILVSIGVGGICYALLPETIGVWRLIITSLAGGATYVLGSYLVETYIFPLKPVVL</sequence>